<organism evidence="9 10">
    <name type="scientific">Actinokineospora cianjurensis</name>
    <dbReference type="NCBI Taxonomy" id="585224"/>
    <lineage>
        <taxon>Bacteria</taxon>
        <taxon>Bacillati</taxon>
        <taxon>Actinomycetota</taxon>
        <taxon>Actinomycetes</taxon>
        <taxon>Pseudonocardiales</taxon>
        <taxon>Pseudonocardiaceae</taxon>
        <taxon>Actinokineospora</taxon>
    </lineage>
</organism>
<keyword evidence="5" id="KW-0460">Magnesium</keyword>
<dbReference type="PANTHER" id="PTHR43219:SF2">
    <property type="entry name" value="CRISPR-ASSOCIATED ENDONUCLEASE CAS1"/>
    <property type="match status" value="1"/>
</dbReference>
<dbReference type="GO" id="GO:0003676">
    <property type="term" value="F:nucleic acid binding"/>
    <property type="evidence" value="ECO:0007669"/>
    <property type="project" value="InterPro"/>
</dbReference>
<comment type="caution">
    <text evidence="9">The sequence shown here is derived from an EMBL/GenBank/DDBJ whole genome shotgun (WGS) entry which is preliminary data.</text>
</comment>
<keyword evidence="1" id="KW-0540">Nuclease</keyword>
<proteinExistence type="predicted"/>
<feature type="region of interest" description="Disordered" evidence="8">
    <location>
        <begin position="126"/>
        <end position="146"/>
    </location>
</feature>
<evidence type="ECO:0000256" key="7">
    <source>
        <dbReference type="ARBA" id="ARBA00023211"/>
    </source>
</evidence>
<dbReference type="InterPro" id="IPR042211">
    <property type="entry name" value="CRISPR-assoc_Cas1_N"/>
</dbReference>
<sequence length="146" mass="16158">MPAASRTYWLTTTCRIRRKDESLVIERPDTDKVHIPITDVRDIVACAEVDINTAVVALLNRHRINIHLLSHYGDYAGSLLTSDTSTSGETVLAQARTAGDPTRSLAIARSLVDSCAFNVRRVTPRMGTHNHRTPRHPLTTPTKHPG</sequence>
<protein>
    <submittedName>
        <fullName evidence="9">CRISPR-associated endonuclease Cas1</fullName>
    </submittedName>
</protein>
<dbReference type="InterPro" id="IPR002729">
    <property type="entry name" value="CRISPR-assoc_Cas1"/>
</dbReference>
<dbReference type="PANTHER" id="PTHR43219">
    <property type="entry name" value="CRISPR-ASSOCIATED ENDONUCLEASE CAS1"/>
    <property type="match status" value="1"/>
</dbReference>
<keyword evidence="10" id="KW-1185">Reference proteome</keyword>
<dbReference type="GO" id="GO:0016787">
    <property type="term" value="F:hydrolase activity"/>
    <property type="evidence" value="ECO:0007669"/>
    <property type="project" value="UniProtKB-KW"/>
</dbReference>
<evidence type="ECO:0000256" key="5">
    <source>
        <dbReference type="ARBA" id="ARBA00022842"/>
    </source>
</evidence>
<keyword evidence="7" id="KW-0464">Manganese</keyword>
<feature type="compositionally biased region" description="Low complexity" evidence="8">
    <location>
        <begin position="136"/>
        <end position="146"/>
    </location>
</feature>
<evidence type="ECO:0000256" key="2">
    <source>
        <dbReference type="ARBA" id="ARBA00022723"/>
    </source>
</evidence>
<evidence type="ECO:0000256" key="4">
    <source>
        <dbReference type="ARBA" id="ARBA00022801"/>
    </source>
</evidence>
<dbReference type="Pfam" id="PF01867">
    <property type="entry name" value="Cas_Cas1"/>
    <property type="match status" value="1"/>
</dbReference>
<dbReference type="Proteomes" id="UP000282454">
    <property type="component" value="Unassembled WGS sequence"/>
</dbReference>
<dbReference type="Gene3D" id="3.100.10.20">
    <property type="entry name" value="CRISPR-associated endonuclease Cas1, N-terminal domain"/>
    <property type="match status" value="1"/>
</dbReference>
<evidence type="ECO:0000313" key="10">
    <source>
        <dbReference type="Proteomes" id="UP000282454"/>
    </source>
</evidence>
<dbReference type="AlphaFoldDB" id="A0A421B207"/>
<evidence type="ECO:0000256" key="6">
    <source>
        <dbReference type="ARBA" id="ARBA00023118"/>
    </source>
</evidence>
<keyword evidence="6" id="KW-0051">Antiviral defense</keyword>
<dbReference type="GO" id="GO:0043571">
    <property type="term" value="P:maintenance of CRISPR repeat elements"/>
    <property type="evidence" value="ECO:0007669"/>
    <property type="project" value="InterPro"/>
</dbReference>
<dbReference type="RefSeq" id="WP_211346714.1">
    <property type="nucleotide sequence ID" value="NZ_RCDD01000003.1"/>
</dbReference>
<dbReference type="GO" id="GO:0004520">
    <property type="term" value="F:DNA endonuclease activity"/>
    <property type="evidence" value="ECO:0007669"/>
    <property type="project" value="InterPro"/>
</dbReference>
<keyword evidence="3 9" id="KW-0255">Endonuclease</keyword>
<dbReference type="EMBL" id="RCDD01000003">
    <property type="protein sequence ID" value="RLK58378.1"/>
    <property type="molecule type" value="Genomic_DNA"/>
</dbReference>
<accession>A0A421B207</accession>
<keyword evidence="4" id="KW-0378">Hydrolase</keyword>
<evidence type="ECO:0000256" key="3">
    <source>
        <dbReference type="ARBA" id="ARBA00022759"/>
    </source>
</evidence>
<evidence type="ECO:0000313" key="9">
    <source>
        <dbReference type="EMBL" id="RLK58378.1"/>
    </source>
</evidence>
<dbReference type="InterPro" id="IPR019858">
    <property type="entry name" value="CRISPR-assoc_Cas1_HMARI/TNEAP"/>
</dbReference>
<gene>
    <name evidence="9" type="ORF">CLV68_4477</name>
</gene>
<evidence type="ECO:0000256" key="1">
    <source>
        <dbReference type="ARBA" id="ARBA00022722"/>
    </source>
</evidence>
<keyword evidence="2" id="KW-0479">Metal-binding</keyword>
<evidence type="ECO:0000256" key="8">
    <source>
        <dbReference type="SAM" id="MobiDB-lite"/>
    </source>
</evidence>
<reference evidence="9 10" key="1">
    <citation type="submission" date="2018-10" db="EMBL/GenBank/DDBJ databases">
        <title>Genomic Encyclopedia of Archaeal and Bacterial Type Strains, Phase II (KMG-II): from individual species to whole genera.</title>
        <authorList>
            <person name="Goeker M."/>
        </authorList>
    </citation>
    <scope>NUCLEOTIDE SEQUENCE [LARGE SCALE GENOMIC DNA]</scope>
    <source>
        <strain evidence="9 10">DSM 45657</strain>
    </source>
</reference>
<dbReference type="GO" id="GO:0046872">
    <property type="term" value="F:metal ion binding"/>
    <property type="evidence" value="ECO:0007669"/>
    <property type="project" value="UniProtKB-KW"/>
</dbReference>
<name>A0A421B207_9PSEU</name>
<dbReference type="GO" id="GO:0051607">
    <property type="term" value="P:defense response to virus"/>
    <property type="evidence" value="ECO:0007669"/>
    <property type="project" value="UniProtKB-KW"/>
</dbReference>
<dbReference type="NCBIfam" id="TIGR00287">
    <property type="entry name" value="cas1"/>
    <property type="match status" value="1"/>
</dbReference>